<dbReference type="InterPro" id="IPR009006">
    <property type="entry name" value="Ala_racemase/Decarboxylase_C"/>
</dbReference>
<dbReference type="PANTHER" id="PTHR43727">
    <property type="entry name" value="DIAMINOPIMELATE DECARBOXYLASE"/>
    <property type="match status" value="1"/>
</dbReference>
<evidence type="ECO:0000259" key="5">
    <source>
        <dbReference type="Pfam" id="PF02784"/>
    </source>
</evidence>
<evidence type="ECO:0000259" key="4">
    <source>
        <dbReference type="Pfam" id="PF00278"/>
    </source>
</evidence>
<dbReference type="Pfam" id="PF02784">
    <property type="entry name" value="Orn_Arg_deC_N"/>
    <property type="match status" value="1"/>
</dbReference>
<feature type="domain" description="Orn/DAP/Arg decarboxylase 2 N-terminal" evidence="5">
    <location>
        <begin position="57"/>
        <end position="304"/>
    </location>
</feature>
<proteinExistence type="inferred from homology"/>
<dbReference type="InterPro" id="IPR000183">
    <property type="entry name" value="Orn/DAP/Arg_de-COase"/>
</dbReference>
<reference evidence="6 7" key="1">
    <citation type="submission" date="2024-09" db="EMBL/GenBank/DDBJ databases">
        <authorList>
            <person name="Sun Q."/>
            <person name="Mori K."/>
        </authorList>
    </citation>
    <scope>NUCLEOTIDE SEQUENCE [LARGE SCALE GENOMIC DNA]</scope>
    <source>
        <strain evidence="6 7">KCTC 23315</strain>
    </source>
</reference>
<comment type="caution">
    <text evidence="6">The sequence shown here is derived from an EMBL/GenBank/DDBJ whole genome shotgun (WGS) entry which is preliminary data.</text>
</comment>
<accession>A0ABV6BBE9</accession>
<protein>
    <submittedName>
        <fullName evidence="6">Pyridoxal-dependent decarboxylase, exosortase A system-associated</fullName>
    </submittedName>
</protein>
<evidence type="ECO:0000256" key="2">
    <source>
        <dbReference type="ARBA" id="ARBA00022898"/>
    </source>
</evidence>
<dbReference type="InterPro" id="IPR029066">
    <property type="entry name" value="PLP-binding_barrel"/>
</dbReference>
<dbReference type="InterPro" id="IPR022644">
    <property type="entry name" value="De-COase2_N"/>
</dbReference>
<evidence type="ECO:0000256" key="1">
    <source>
        <dbReference type="ARBA" id="ARBA00001933"/>
    </source>
</evidence>
<organism evidence="6 7">
    <name type="scientific">Rheinheimera tilapiae</name>
    <dbReference type="NCBI Taxonomy" id="875043"/>
    <lineage>
        <taxon>Bacteria</taxon>
        <taxon>Pseudomonadati</taxon>
        <taxon>Pseudomonadota</taxon>
        <taxon>Gammaproteobacteria</taxon>
        <taxon>Chromatiales</taxon>
        <taxon>Chromatiaceae</taxon>
        <taxon>Rheinheimera</taxon>
    </lineage>
</organism>
<gene>
    <name evidence="6" type="ORF">ACFFJP_07835</name>
</gene>
<keyword evidence="7" id="KW-1185">Reference proteome</keyword>
<dbReference type="NCBIfam" id="TIGR03099">
    <property type="entry name" value="dCO2ase_PEP1"/>
    <property type="match status" value="1"/>
</dbReference>
<dbReference type="PRINTS" id="PR01179">
    <property type="entry name" value="ODADCRBXLASE"/>
</dbReference>
<evidence type="ECO:0000256" key="3">
    <source>
        <dbReference type="RuleBase" id="RU003737"/>
    </source>
</evidence>
<evidence type="ECO:0000313" key="7">
    <source>
        <dbReference type="Proteomes" id="UP001589813"/>
    </source>
</evidence>
<dbReference type="Pfam" id="PF00278">
    <property type="entry name" value="Orn_DAP_Arg_deC"/>
    <property type="match status" value="1"/>
</dbReference>
<comment type="cofactor">
    <cofactor evidence="1">
        <name>pyridoxal 5'-phosphate</name>
        <dbReference type="ChEBI" id="CHEBI:597326"/>
    </cofactor>
</comment>
<keyword evidence="2" id="KW-0663">Pyridoxal phosphate</keyword>
<name>A0ABV6BBE9_9GAMM</name>
<dbReference type="Proteomes" id="UP001589813">
    <property type="component" value="Unassembled WGS sequence"/>
</dbReference>
<dbReference type="SUPFAM" id="SSF50621">
    <property type="entry name" value="Alanine racemase C-terminal domain-like"/>
    <property type="match status" value="1"/>
</dbReference>
<dbReference type="InterPro" id="IPR017530">
    <property type="entry name" value="DCO2ase_PEP1"/>
</dbReference>
<dbReference type="Gene3D" id="3.20.20.10">
    <property type="entry name" value="Alanine racemase"/>
    <property type="match status" value="1"/>
</dbReference>
<dbReference type="SUPFAM" id="SSF51419">
    <property type="entry name" value="PLP-binding barrel"/>
    <property type="match status" value="1"/>
</dbReference>
<dbReference type="CDD" id="cd06839">
    <property type="entry name" value="PLPDE_III_Btrk_like"/>
    <property type="match status" value="1"/>
</dbReference>
<dbReference type="Gene3D" id="2.40.37.10">
    <property type="entry name" value="Lyase, Ornithine Decarboxylase, Chain A, domain 1"/>
    <property type="match status" value="1"/>
</dbReference>
<dbReference type="InterPro" id="IPR022643">
    <property type="entry name" value="De-COase2_C"/>
</dbReference>
<evidence type="ECO:0000313" key="6">
    <source>
        <dbReference type="EMBL" id="MFC0048200.1"/>
    </source>
</evidence>
<sequence>MHLLNPLNPALFTAQPQLAAALAPFAHQQDDLLVGGKTPAQIAALLDAEVFYAYDRAAITARVQALRAALPARVKLHYAVKANPYFPVVHWLASQVDGMDVASRRELVLALQSGVDPTQISFAGPGKTDAELKAAIAAGCVVHLESAGEMRRLQALCLQADASARVALRINPEFELRASGMKMAGGAKAFGIDQAQIWDLLPELQTGPLQLVGFHLYCGSQNLQADAILQSQRQSLQLLAQLRPHCPQLQFFNLGGGFGVPYFPADKVLDLAAVGAGMQQLFAEFADAVAGLEIILELGRYLVAHAGVYFSRVIDVKTSHEQQFVVTNGGLHHHLANSGNFGQVVRRNYPVVLANKLTLAPVAPVQVVGPLCTPLDILADKVALPAAVPGDWFAVLQSGAYGASASPQGFLSHGVVSEILL</sequence>
<dbReference type="RefSeq" id="WP_377242156.1">
    <property type="nucleotide sequence ID" value="NZ_JBHLXP010000001.1"/>
</dbReference>
<dbReference type="EMBL" id="JBHLXP010000001">
    <property type="protein sequence ID" value="MFC0048200.1"/>
    <property type="molecule type" value="Genomic_DNA"/>
</dbReference>
<dbReference type="PANTHER" id="PTHR43727:SF2">
    <property type="entry name" value="GROUP IV DECARBOXYLASE"/>
    <property type="match status" value="1"/>
</dbReference>
<feature type="domain" description="Orn/DAP/Arg decarboxylase 2 C-terminal" evidence="4">
    <location>
        <begin position="52"/>
        <end position="399"/>
    </location>
</feature>
<comment type="similarity">
    <text evidence="3">Belongs to the Orn/Lys/Arg decarboxylase class-II family.</text>
</comment>